<proteinExistence type="predicted"/>
<reference evidence="3" key="1">
    <citation type="submission" date="2022-11" db="UniProtKB">
        <authorList>
            <consortium name="WormBaseParasite"/>
        </authorList>
    </citation>
    <scope>IDENTIFICATION</scope>
</reference>
<evidence type="ECO:0000313" key="2">
    <source>
        <dbReference type="Proteomes" id="UP000887565"/>
    </source>
</evidence>
<protein>
    <submittedName>
        <fullName evidence="3">Uncharacterized protein</fullName>
    </submittedName>
</protein>
<sequence length="68" mass="7516">MDGGCTCVGLNNELSFAIVDGDDGKSPRRPIEQKKHEGEDVLEISHSEGDQMTSAAQWIPNLLDQRLY</sequence>
<organism evidence="2 3">
    <name type="scientific">Romanomermis culicivorax</name>
    <name type="common">Nematode worm</name>
    <dbReference type="NCBI Taxonomy" id="13658"/>
    <lineage>
        <taxon>Eukaryota</taxon>
        <taxon>Metazoa</taxon>
        <taxon>Ecdysozoa</taxon>
        <taxon>Nematoda</taxon>
        <taxon>Enoplea</taxon>
        <taxon>Dorylaimia</taxon>
        <taxon>Mermithida</taxon>
        <taxon>Mermithoidea</taxon>
        <taxon>Mermithidae</taxon>
        <taxon>Romanomermis</taxon>
    </lineage>
</organism>
<feature type="compositionally biased region" description="Basic and acidic residues" evidence="1">
    <location>
        <begin position="22"/>
        <end position="40"/>
    </location>
</feature>
<name>A0A915I067_ROMCU</name>
<dbReference type="WBParaSite" id="nRc.2.0.1.t07515-RA">
    <property type="protein sequence ID" value="nRc.2.0.1.t07515-RA"/>
    <property type="gene ID" value="nRc.2.0.1.g07515"/>
</dbReference>
<dbReference type="Proteomes" id="UP000887565">
    <property type="component" value="Unplaced"/>
</dbReference>
<keyword evidence="2" id="KW-1185">Reference proteome</keyword>
<dbReference type="AlphaFoldDB" id="A0A915I067"/>
<evidence type="ECO:0000313" key="3">
    <source>
        <dbReference type="WBParaSite" id="nRc.2.0.1.t07515-RA"/>
    </source>
</evidence>
<evidence type="ECO:0000256" key="1">
    <source>
        <dbReference type="SAM" id="MobiDB-lite"/>
    </source>
</evidence>
<feature type="region of interest" description="Disordered" evidence="1">
    <location>
        <begin position="21"/>
        <end position="40"/>
    </location>
</feature>
<accession>A0A915I067</accession>